<protein>
    <recommendedName>
        <fullName evidence="2">MobA-like NTP transferase domain-containing protein</fullName>
    </recommendedName>
</protein>
<gene>
    <name evidence="3" type="ORF">HMPREF9021_01406</name>
</gene>
<reference evidence="3 4" key="2">
    <citation type="submission" date="2011-10" db="EMBL/GenBank/DDBJ databases">
        <title>The Genome Sequence of Simonsiella muelleri ATCC 29453.</title>
        <authorList>
            <consortium name="The Broad Institute Genome Sequencing Platform"/>
            <consortium name="The Broad Institute Genome Sequencing Center for Infectious Disease"/>
            <person name="Earl A."/>
            <person name="Ward D."/>
            <person name="Feldgarden M."/>
            <person name="Gevers D."/>
            <person name="Izard J."/>
            <person name="Baranova O.V."/>
            <person name="Blanton J.M."/>
            <person name="Tanner A.C."/>
            <person name="Dewhirst F."/>
            <person name="Young S.K."/>
            <person name="Zeng Q."/>
            <person name="Gargeya S."/>
            <person name="Fitzgerald M."/>
            <person name="Haas B."/>
            <person name="Abouelleil A."/>
            <person name="Alvarado L."/>
            <person name="Arachchi H.M."/>
            <person name="Berlin A."/>
            <person name="Brown A."/>
            <person name="Chapman S.B."/>
            <person name="Chen Z."/>
            <person name="Dunbar C."/>
            <person name="Freedman E."/>
            <person name="Gearin G."/>
            <person name="Goldberg J."/>
            <person name="Griggs A."/>
            <person name="Gujja S."/>
            <person name="Heiman D."/>
            <person name="Howarth C."/>
            <person name="Larson L."/>
            <person name="Lui A."/>
            <person name="MacDonald P.J.P."/>
            <person name="Montmayeur A."/>
            <person name="Murphy C."/>
            <person name="Neiman D."/>
            <person name="Pearson M."/>
            <person name="Priest M."/>
            <person name="Roberts A."/>
            <person name="Saif S."/>
            <person name="Shea T."/>
            <person name="Shenoy N."/>
            <person name="Sisk P."/>
            <person name="Stolte C."/>
            <person name="Sykes S."/>
            <person name="Wortman J."/>
            <person name="Nusbaum C."/>
            <person name="Birren B."/>
        </authorList>
    </citation>
    <scope>NUCLEOTIDE SEQUENCE [LARGE SCALE GENOMIC DNA]</scope>
    <source>
        <strain evidence="3 4">ATCC 29453</strain>
    </source>
</reference>
<dbReference type="eggNOG" id="COG0746">
    <property type="taxonomic scope" value="Bacteria"/>
</dbReference>
<keyword evidence="4" id="KW-1185">Reference proteome</keyword>
<evidence type="ECO:0000256" key="1">
    <source>
        <dbReference type="ARBA" id="ARBA00022842"/>
    </source>
</evidence>
<evidence type="ECO:0000313" key="3">
    <source>
        <dbReference type="EMBL" id="EFG30800.2"/>
    </source>
</evidence>
<organism evidence="3 4">
    <name type="scientific">Simonsiella muelleri ATCC 29453</name>
    <dbReference type="NCBI Taxonomy" id="641147"/>
    <lineage>
        <taxon>Bacteria</taxon>
        <taxon>Pseudomonadati</taxon>
        <taxon>Pseudomonadota</taxon>
        <taxon>Betaproteobacteria</taxon>
        <taxon>Neisseriales</taxon>
        <taxon>Neisseriaceae</taxon>
        <taxon>Simonsiella</taxon>
    </lineage>
</organism>
<proteinExistence type="predicted"/>
<dbReference type="HOGENOM" id="CLU_055597_3_3_4"/>
<dbReference type="EMBL" id="ADCY02000046">
    <property type="protein sequence ID" value="EFG30800.2"/>
    <property type="molecule type" value="Genomic_DNA"/>
</dbReference>
<dbReference type="InterPro" id="IPR029044">
    <property type="entry name" value="Nucleotide-diphossugar_trans"/>
</dbReference>
<accession>V9HKV8</accession>
<dbReference type="AlphaFoldDB" id="V9HKV8"/>
<sequence length="182" mass="20136">MGSPKPLLMFGGQTLIARQVTNALSNRPVWLAADNTRFPNTDGAHYLPDQLPGKQGALSAILPALELAKKQGLSGIYVLSCDTLLLPEQLISLFQSVQDNSVFKQGITLLNDDGQFLPLLAHWSVEVAGSLKNALEQNNKRVQWFVKSQPHQSIDLPREWAKFCHFNTPNEFELAKLAFQAA</sequence>
<dbReference type="STRING" id="641147.HMPREF9021_01406"/>
<dbReference type="Gene3D" id="3.90.550.10">
    <property type="entry name" value="Spore Coat Polysaccharide Biosynthesis Protein SpsA, Chain A"/>
    <property type="match status" value="1"/>
</dbReference>
<dbReference type="SUPFAM" id="SSF53448">
    <property type="entry name" value="Nucleotide-diphospho-sugar transferases"/>
    <property type="match status" value="1"/>
</dbReference>
<dbReference type="GO" id="GO:0016779">
    <property type="term" value="F:nucleotidyltransferase activity"/>
    <property type="evidence" value="ECO:0007669"/>
    <property type="project" value="UniProtKB-ARBA"/>
</dbReference>
<evidence type="ECO:0000313" key="4">
    <source>
        <dbReference type="Proteomes" id="UP000017813"/>
    </source>
</evidence>
<comment type="caution">
    <text evidence="3">The sequence shown here is derived from an EMBL/GenBank/DDBJ whole genome shotgun (WGS) entry which is preliminary data.</text>
</comment>
<dbReference type="InterPro" id="IPR025877">
    <property type="entry name" value="MobA-like_NTP_Trfase"/>
</dbReference>
<reference evidence="3 4" key="1">
    <citation type="submission" date="2010-03" db="EMBL/GenBank/DDBJ databases">
        <authorList>
            <consortium name="The Broad Institute Genome Sequencing Platform"/>
            <person name="Ward D."/>
            <person name="Earl A."/>
            <person name="Feldgarden M."/>
            <person name="Gevers D."/>
            <person name="Young S."/>
            <person name="Zeng Q."/>
            <person name="Koehrsen M."/>
            <person name="Alvarado L."/>
            <person name="Berlin A.M."/>
            <person name="Borenstein D."/>
            <person name="Chapman S.B."/>
            <person name="Chen Z."/>
            <person name="Engels R."/>
            <person name="Freedman E."/>
            <person name="Gellesch M."/>
            <person name="Goldberg J."/>
            <person name="Griggs A."/>
            <person name="Gujja S."/>
            <person name="Heilman E.R."/>
            <person name="Heiman D.I."/>
            <person name="Hepburn T.A."/>
            <person name="Howarth C."/>
            <person name="Jen D."/>
            <person name="Larson L."/>
            <person name="Mehta T."/>
            <person name="Park D."/>
            <person name="Pearson M."/>
            <person name="Richards J."/>
            <person name="Roberts A."/>
            <person name="Saif S."/>
            <person name="Shea T.D."/>
            <person name="Shenoy N."/>
            <person name="Sisk P."/>
            <person name="Stolte C."/>
            <person name="Sykes S.N."/>
            <person name="Walk T."/>
            <person name="White J."/>
            <person name="Yandava C."/>
            <person name="Izard J."/>
            <person name="Baranova O.V."/>
            <person name="Blanton J.M."/>
            <person name="Tanner A.C."/>
            <person name="Dewhirst F."/>
            <person name="Haas B."/>
            <person name="Nusbaum C."/>
            <person name="Birren B."/>
        </authorList>
    </citation>
    <scope>NUCLEOTIDE SEQUENCE [LARGE SCALE GENOMIC DNA]</scope>
    <source>
        <strain evidence="3 4">ATCC 29453</strain>
    </source>
</reference>
<evidence type="ECO:0000259" key="2">
    <source>
        <dbReference type="Pfam" id="PF12804"/>
    </source>
</evidence>
<name>V9HKV8_9NEIS</name>
<dbReference type="Pfam" id="PF12804">
    <property type="entry name" value="NTP_transf_3"/>
    <property type="match status" value="1"/>
</dbReference>
<dbReference type="Proteomes" id="UP000017813">
    <property type="component" value="Unassembled WGS sequence"/>
</dbReference>
<keyword evidence="1" id="KW-0460">Magnesium</keyword>
<feature type="domain" description="MobA-like NTP transferase" evidence="2">
    <location>
        <begin position="1"/>
        <end position="140"/>
    </location>
</feature>